<keyword evidence="2" id="KW-1185">Reference proteome</keyword>
<evidence type="ECO:0008006" key="3">
    <source>
        <dbReference type="Google" id="ProtNLM"/>
    </source>
</evidence>
<dbReference type="InParanoid" id="A0A1V8TR65"/>
<name>A0A1V8TR65_9PEZI</name>
<dbReference type="EMBL" id="NAJO01000002">
    <property type="protein sequence ID" value="OQO13870.1"/>
    <property type="molecule type" value="Genomic_DNA"/>
</dbReference>
<dbReference type="Proteomes" id="UP000192596">
    <property type="component" value="Unassembled WGS sequence"/>
</dbReference>
<proteinExistence type="predicted"/>
<protein>
    <recommendedName>
        <fullName evidence="3">Actin-like ATPase domain-containing protein</fullName>
    </recommendedName>
</protein>
<dbReference type="AlphaFoldDB" id="A0A1V8TR65"/>
<accession>A0A1V8TR65</accession>
<dbReference type="OrthoDB" id="3643156at2759"/>
<sequence length="275" mass="30041">MRNQTWIRPQDGGKYYTLDVTEQPSFLTRVGRLLPRQRNDDTSNGALQHMLDQLQTAVVSHIGGDIQSAHIVFPLKPSDNLTTALEQSTCALNMRELRVRQWASIAAALPFSDPHEGCDPPYQEKVLLTVDYSRAGVTAALASECCGMIAPQRAFHDLDPVINGTNITDAERVVTLLHTLISQPILDSDGDNLHGLDKIILMGELGSTSELRTMLEKVLDLGPSSGMVDKKYVAQDAPYGPLFVASAGAALDSLYWQQNAWLREAEADGISACPL</sequence>
<gene>
    <name evidence="1" type="ORF">B0A48_00745</name>
</gene>
<evidence type="ECO:0000313" key="1">
    <source>
        <dbReference type="EMBL" id="OQO13870.1"/>
    </source>
</evidence>
<organism evidence="1 2">
    <name type="scientific">Cryoendolithus antarcticus</name>
    <dbReference type="NCBI Taxonomy" id="1507870"/>
    <lineage>
        <taxon>Eukaryota</taxon>
        <taxon>Fungi</taxon>
        <taxon>Dikarya</taxon>
        <taxon>Ascomycota</taxon>
        <taxon>Pezizomycotina</taxon>
        <taxon>Dothideomycetes</taxon>
        <taxon>Dothideomycetidae</taxon>
        <taxon>Cladosporiales</taxon>
        <taxon>Cladosporiaceae</taxon>
        <taxon>Cryoendolithus</taxon>
    </lineage>
</organism>
<reference evidence="2" key="1">
    <citation type="submission" date="2017-03" db="EMBL/GenBank/DDBJ databases">
        <title>Genomes of endolithic fungi from Antarctica.</title>
        <authorList>
            <person name="Coleine C."/>
            <person name="Masonjones S."/>
            <person name="Stajich J.E."/>
        </authorList>
    </citation>
    <scope>NUCLEOTIDE SEQUENCE [LARGE SCALE GENOMIC DNA]</scope>
    <source>
        <strain evidence="2">CCFEE 5527</strain>
    </source>
</reference>
<evidence type="ECO:0000313" key="2">
    <source>
        <dbReference type="Proteomes" id="UP000192596"/>
    </source>
</evidence>
<comment type="caution">
    <text evidence="1">The sequence shown here is derived from an EMBL/GenBank/DDBJ whole genome shotgun (WGS) entry which is preliminary data.</text>
</comment>